<dbReference type="Proteomes" id="UP000578531">
    <property type="component" value="Unassembled WGS sequence"/>
</dbReference>
<feature type="compositionally biased region" description="Low complexity" evidence="2">
    <location>
        <begin position="59"/>
        <end position="68"/>
    </location>
</feature>
<gene>
    <name evidence="3" type="ORF">HO173_009062</name>
</gene>
<reference evidence="3 4" key="1">
    <citation type="journal article" date="2020" name="Genomics">
        <title>Complete, high-quality genomes from long-read metagenomic sequencing of two wolf lichen thalli reveals enigmatic genome architecture.</title>
        <authorList>
            <person name="McKenzie S.K."/>
            <person name="Walston R.F."/>
            <person name="Allen J.L."/>
        </authorList>
    </citation>
    <scope>NUCLEOTIDE SEQUENCE [LARGE SCALE GENOMIC DNA]</scope>
    <source>
        <strain evidence="3">WasteWater2</strain>
    </source>
</reference>
<dbReference type="GeneID" id="59290715"/>
<dbReference type="PANTHER" id="PTHR39472:SF1">
    <property type="entry name" value="EXPRESSED PROTEIN"/>
    <property type="match status" value="1"/>
</dbReference>
<dbReference type="EMBL" id="JACCJC010000045">
    <property type="protein sequence ID" value="KAF6232846.1"/>
    <property type="molecule type" value="Genomic_DNA"/>
</dbReference>
<protein>
    <submittedName>
        <fullName evidence="3">Uncharacterized protein</fullName>
    </submittedName>
</protein>
<comment type="caution">
    <text evidence="3">The sequence shown here is derived from an EMBL/GenBank/DDBJ whole genome shotgun (WGS) entry which is preliminary data.</text>
</comment>
<keyword evidence="1" id="KW-0175">Coiled coil</keyword>
<evidence type="ECO:0000256" key="2">
    <source>
        <dbReference type="SAM" id="MobiDB-lite"/>
    </source>
</evidence>
<dbReference type="RefSeq" id="XP_037162272.1">
    <property type="nucleotide sequence ID" value="XM_037310956.1"/>
</dbReference>
<feature type="coiled-coil region" evidence="1">
    <location>
        <begin position="151"/>
        <end position="185"/>
    </location>
</feature>
<dbReference type="AlphaFoldDB" id="A0A8H6FQI8"/>
<feature type="region of interest" description="Disordered" evidence="2">
    <location>
        <begin position="52"/>
        <end position="99"/>
    </location>
</feature>
<organism evidence="3 4">
    <name type="scientific">Letharia columbiana</name>
    <dbReference type="NCBI Taxonomy" id="112416"/>
    <lineage>
        <taxon>Eukaryota</taxon>
        <taxon>Fungi</taxon>
        <taxon>Dikarya</taxon>
        <taxon>Ascomycota</taxon>
        <taxon>Pezizomycotina</taxon>
        <taxon>Lecanoromycetes</taxon>
        <taxon>OSLEUM clade</taxon>
        <taxon>Lecanoromycetidae</taxon>
        <taxon>Lecanorales</taxon>
        <taxon>Lecanorineae</taxon>
        <taxon>Parmeliaceae</taxon>
        <taxon>Letharia</taxon>
    </lineage>
</organism>
<dbReference type="PANTHER" id="PTHR39472">
    <property type="entry name" value="EXPRESSED PROTEIN"/>
    <property type="match status" value="1"/>
</dbReference>
<evidence type="ECO:0000313" key="4">
    <source>
        <dbReference type="Proteomes" id="UP000578531"/>
    </source>
</evidence>
<proteinExistence type="predicted"/>
<feature type="compositionally biased region" description="Low complexity" evidence="2">
    <location>
        <begin position="78"/>
        <end position="99"/>
    </location>
</feature>
<keyword evidence="4" id="KW-1185">Reference proteome</keyword>
<evidence type="ECO:0000256" key="1">
    <source>
        <dbReference type="SAM" id="Coils"/>
    </source>
</evidence>
<sequence length="315" mass="35054">MPTMDHKITGLAKAWADWGLTIKDRAEHLEDRANIQAILNLELGAQATMTNNFPSFLDTSPGTGSSGSAPRLAPSPVAQQQQQQINNNGNGAGMNGMPMAAGQQADVNFLFQKLVELSEVLKENREKTAGVIAGAEELATRAAAKGASPSLQEANAEVSSQAARIADLERQLAREQNKTRILMDEQKENIKLIGEYEHHLGEIVKDVRDFSFNTKTRETSIARHYNKLLQDEKDAHLAARLEKDDWHAKFMRTVEMLREAYRLRCEEEEVPIRVIAGLQNEVRAYRSCLGMEAEKPEEEFGWEILKDVLNGSGES</sequence>
<dbReference type="OrthoDB" id="21214at2759"/>
<evidence type="ECO:0000313" key="3">
    <source>
        <dbReference type="EMBL" id="KAF6232846.1"/>
    </source>
</evidence>
<accession>A0A8H6FQI8</accession>
<name>A0A8H6FQI8_9LECA</name>